<accession>A0A4R6SE78</accession>
<protein>
    <submittedName>
        <fullName evidence="2">Uncharacterized protein</fullName>
    </submittedName>
</protein>
<name>A0A4R6SE78_LABRH</name>
<gene>
    <name evidence="2" type="ORF">EV186_103997</name>
</gene>
<keyword evidence="3" id="KW-1185">Reference proteome</keyword>
<feature type="region of interest" description="Disordered" evidence="1">
    <location>
        <begin position="1"/>
        <end position="38"/>
    </location>
</feature>
<evidence type="ECO:0000313" key="2">
    <source>
        <dbReference type="EMBL" id="TDP98017.1"/>
    </source>
</evidence>
<evidence type="ECO:0000256" key="1">
    <source>
        <dbReference type="SAM" id="MobiDB-lite"/>
    </source>
</evidence>
<sequence length="38" mass="4113">MTTQRKDPAPVITPALGPVPPIYLPHLPRRAKAPKRGA</sequence>
<evidence type="ECO:0000313" key="3">
    <source>
        <dbReference type="Proteomes" id="UP000295444"/>
    </source>
</evidence>
<dbReference type="Proteomes" id="UP000295444">
    <property type="component" value="Unassembled WGS sequence"/>
</dbReference>
<organism evidence="2 3">
    <name type="scientific">Labedaea rhizosphaerae</name>
    <dbReference type="NCBI Taxonomy" id="598644"/>
    <lineage>
        <taxon>Bacteria</taxon>
        <taxon>Bacillati</taxon>
        <taxon>Actinomycetota</taxon>
        <taxon>Actinomycetes</taxon>
        <taxon>Pseudonocardiales</taxon>
        <taxon>Pseudonocardiaceae</taxon>
        <taxon>Labedaea</taxon>
    </lineage>
</organism>
<feature type="compositionally biased region" description="Basic residues" evidence="1">
    <location>
        <begin position="27"/>
        <end position="38"/>
    </location>
</feature>
<proteinExistence type="predicted"/>
<reference evidence="2 3" key="1">
    <citation type="submission" date="2019-03" db="EMBL/GenBank/DDBJ databases">
        <title>Genomic Encyclopedia of Type Strains, Phase IV (KMG-IV): sequencing the most valuable type-strain genomes for metagenomic binning, comparative biology and taxonomic classification.</title>
        <authorList>
            <person name="Goeker M."/>
        </authorList>
    </citation>
    <scope>NUCLEOTIDE SEQUENCE [LARGE SCALE GENOMIC DNA]</scope>
    <source>
        <strain evidence="2 3">DSM 45361</strain>
    </source>
</reference>
<comment type="caution">
    <text evidence="2">The sequence shown here is derived from an EMBL/GenBank/DDBJ whole genome shotgun (WGS) entry which is preliminary data.</text>
</comment>
<dbReference type="EMBL" id="SNXZ01000003">
    <property type="protein sequence ID" value="TDP98017.1"/>
    <property type="molecule type" value="Genomic_DNA"/>
</dbReference>
<dbReference type="AlphaFoldDB" id="A0A4R6SE78"/>